<dbReference type="GO" id="GO:0000145">
    <property type="term" value="C:exocyst"/>
    <property type="evidence" value="ECO:0007669"/>
    <property type="project" value="InterPro"/>
</dbReference>
<dbReference type="Pfam" id="PF03081">
    <property type="entry name" value="Exo70_C"/>
    <property type="match status" value="2"/>
</dbReference>
<dbReference type="Gene3D" id="1.20.1280.170">
    <property type="entry name" value="Exocyst complex component Exo70"/>
    <property type="match status" value="1"/>
</dbReference>
<dbReference type="InterPro" id="IPR016159">
    <property type="entry name" value="Cullin_repeat-like_dom_sf"/>
</dbReference>
<dbReference type="EMBL" id="CAJGYO010000019">
    <property type="protein sequence ID" value="CAD6338266.1"/>
    <property type="molecule type" value="Genomic_DNA"/>
</dbReference>
<proteinExistence type="inferred from homology"/>
<dbReference type="InterPro" id="IPR004140">
    <property type="entry name" value="Exo70"/>
</dbReference>
<feature type="domain" description="Exocyst complex subunit Exo70 C-terminal" evidence="4">
    <location>
        <begin position="146"/>
        <end position="266"/>
    </location>
</feature>
<dbReference type="OrthoDB" id="642550at2759"/>
<evidence type="ECO:0000256" key="2">
    <source>
        <dbReference type="ARBA" id="ARBA00022448"/>
    </source>
</evidence>
<dbReference type="PROSITE" id="PS51257">
    <property type="entry name" value="PROKAR_LIPOPROTEIN"/>
    <property type="match status" value="1"/>
</dbReference>
<dbReference type="SUPFAM" id="SSF74788">
    <property type="entry name" value="Cullin repeat-like"/>
    <property type="match status" value="1"/>
</dbReference>
<accession>A0A811SB64</accession>
<keyword evidence="3" id="KW-0653">Protein transport</keyword>
<evidence type="ECO:0000313" key="5">
    <source>
        <dbReference type="EMBL" id="CAD6338266.1"/>
    </source>
</evidence>
<organism evidence="5 6">
    <name type="scientific">Miscanthus lutarioriparius</name>
    <dbReference type="NCBI Taxonomy" id="422564"/>
    <lineage>
        <taxon>Eukaryota</taxon>
        <taxon>Viridiplantae</taxon>
        <taxon>Streptophyta</taxon>
        <taxon>Embryophyta</taxon>
        <taxon>Tracheophyta</taxon>
        <taxon>Spermatophyta</taxon>
        <taxon>Magnoliopsida</taxon>
        <taxon>Liliopsida</taxon>
        <taxon>Poales</taxon>
        <taxon>Poaceae</taxon>
        <taxon>PACMAD clade</taxon>
        <taxon>Panicoideae</taxon>
        <taxon>Andropogonodae</taxon>
        <taxon>Andropogoneae</taxon>
        <taxon>Saccharinae</taxon>
        <taxon>Miscanthus</taxon>
    </lineage>
</organism>
<comment type="function">
    <text evidence="3">Component of the exocyst complex.</text>
</comment>
<dbReference type="GO" id="GO:0005546">
    <property type="term" value="F:phosphatidylinositol-4,5-bisphosphate binding"/>
    <property type="evidence" value="ECO:0007669"/>
    <property type="project" value="InterPro"/>
</dbReference>
<dbReference type="AlphaFoldDB" id="A0A811SB64"/>
<keyword evidence="3" id="KW-0268">Exocytosis</keyword>
<dbReference type="PANTHER" id="PTHR12542:SF118">
    <property type="entry name" value="EXOCYST SUBUNIT EXO70 FAMILY PROTEIN"/>
    <property type="match status" value="1"/>
</dbReference>
<keyword evidence="6" id="KW-1185">Reference proteome</keyword>
<keyword evidence="2 3" id="KW-0813">Transport</keyword>
<comment type="similarity">
    <text evidence="1 3">Belongs to the EXO70 family.</text>
</comment>
<protein>
    <recommendedName>
        <fullName evidence="3">Exocyst subunit Exo70 family protein</fullName>
    </recommendedName>
</protein>
<dbReference type="Proteomes" id="UP000604825">
    <property type="component" value="Unassembled WGS sequence"/>
</dbReference>
<evidence type="ECO:0000256" key="3">
    <source>
        <dbReference type="RuleBase" id="RU365026"/>
    </source>
</evidence>
<dbReference type="GO" id="GO:0015031">
    <property type="term" value="P:protein transport"/>
    <property type="evidence" value="ECO:0007669"/>
    <property type="project" value="UniProtKB-KW"/>
</dbReference>
<gene>
    <name evidence="5" type="ORF">NCGR_LOCUS62364</name>
</gene>
<name>A0A811SB64_9POAL</name>
<dbReference type="PANTHER" id="PTHR12542">
    <property type="entry name" value="EXOCYST COMPLEX PROTEIN EXO70"/>
    <property type="match status" value="1"/>
</dbReference>
<evidence type="ECO:0000256" key="1">
    <source>
        <dbReference type="ARBA" id="ARBA00006756"/>
    </source>
</evidence>
<dbReference type="InterPro" id="IPR046364">
    <property type="entry name" value="Exo70_C"/>
</dbReference>
<evidence type="ECO:0000313" key="6">
    <source>
        <dbReference type="Proteomes" id="UP000604825"/>
    </source>
</evidence>
<dbReference type="GO" id="GO:0006887">
    <property type="term" value="P:exocytosis"/>
    <property type="evidence" value="ECO:0007669"/>
    <property type="project" value="UniProtKB-KW"/>
</dbReference>
<reference evidence="5" key="1">
    <citation type="submission" date="2020-10" db="EMBL/GenBank/DDBJ databases">
        <authorList>
            <person name="Han B."/>
            <person name="Lu T."/>
            <person name="Zhao Q."/>
            <person name="Huang X."/>
            <person name="Zhao Y."/>
        </authorList>
    </citation>
    <scope>NUCLEOTIDE SEQUENCE</scope>
</reference>
<comment type="caution">
    <text evidence="5">The sequence shown here is derived from an EMBL/GenBank/DDBJ whole genome shotgun (WGS) entry which is preliminary data.</text>
</comment>
<sequence>MTAVSRRHVAAGDATSLLQFAGSCIRALTDIAESIRNAYLAAMFSVPDGGPAHVQLARFTRAFILKMSPFVDAIVAPYFCRSTDDGESEIIVVADGAPSPTAAEKLQPLLGELDEAIWSTRLLPSTEPEDDGSWWGAHVLRGSLPEVHQVTRAVVSYISLLSDNCTTVHRIVGQFAARFPGYVPTIDSMSPLNSLIMETVSSLNEKLAEKSRSFREQGLRFLFLINNSYFIWQHLYPTILVPEINKFLNGKIDNYVQTYLQVSWEPKTYNGQKFWKVSDPKLRRRLRVAIIEKVVSSFTKYLEYNDISPSRITPHDLMDMLQELFEG</sequence>
<feature type="domain" description="Exocyst complex subunit Exo70 C-terminal" evidence="4">
    <location>
        <begin position="268"/>
        <end position="322"/>
    </location>
</feature>
<evidence type="ECO:0000259" key="4">
    <source>
        <dbReference type="Pfam" id="PF03081"/>
    </source>
</evidence>